<dbReference type="EMBL" id="CP127162">
    <property type="protein sequence ID" value="WIV21257.1"/>
    <property type="molecule type" value="Genomic_DNA"/>
</dbReference>
<protein>
    <submittedName>
        <fullName evidence="1">Uncharacterized protein</fullName>
    </submittedName>
</protein>
<evidence type="ECO:0000313" key="2">
    <source>
        <dbReference type="Proteomes" id="UP001236415"/>
    </source>
</evidence>
<evidence type="ECO:0000313" key="1">
    <source>
        <dbReference type="EMBL" id="WIV21257.1"/>
    </source>
</evidence>
<keyword evidence="2" id="KW-1185">Reference proteome</keyword>
<dbReference type="InterPro" id="IPR035930">
    <property type="entry name" value="FomD-like_sf"/>
</dbReference>
<dbReference type="Proteomes" id="UP001236415">
    <property type="component" value="Chromosome"/>
</dbReference>
<dbReference type="RefSeq" id="WP_285748837.1">
    <property type="nucleotide sequence ID" value="NZ_CP127162.1"/>
</dbReference>
<accession>A0ABY8X6T4</accession>
<proteinExistence type="predicted"/>
<organism evidence="1 2">
    <name type="scientific">Paenibacillus polygoni</name>
    <dbReference type="NCBI Taxonomy" id="3050112"/>
    <lineage>
        <taxon>Bacteria</taxon>
        <taxon>Bacillati</taxon>
        <taxon>Bacillota</taxon>
        <taxon>Bacilli</taxon>
        <taxon>Bacillales</taxon>
        <taxon>Paenibacillaceae</taxon>
        <taxon>Paenibacillus</taxon>
    </lineage>
</organism>
<sequence length="84" mass="10257">MKRKYADRLDWHRVLDRNFVCKYFRDNEFKGYATLITIHQVKEPLTTVINGEEVLIVDDGYYWMQHFPLMSNYCVTTMFNNKKR</sequence>
<name>A0ABY8X6T4_9BACL</name>
<dbReference type="PANTHER" id="PTHR41271:SF1">
    <property type="entry name" value="DUF402 DOMAIN-CONTAINING PROTEIN"/>
    <property type="match status" value="1"/>
</dbReference>
<reference evidence="1 2" key="1">
    <citation type="submission" date="2023-06" db="EMBL/GenBank/DDBJ databases">
        <title>Paenibacillus polygonum sp. nov., an endophytic bacterium, isolated from Polygonum lapathifolium L. in Nanji Wetland National Nature Reserve, South of Poyang Lake, Jiangxi Province, China.</title>
        <authorList>
            <person name="Yu Z."/>
        </authorList>
    </citation>
    <scope>NUCLEOTIDE SEQUENCE [LARGE SCALE GENOMIC DNA]</scope>
    <source>
        <strain evidence="1 2">C31</strain>
    </source>
</reference>
<gene>
    <name evidence="1" type="ORF">QPK24_11530</name>
</gene>
<dbReference type="PANTHER" id="PTHR41271">
    <property type="entry name" value="DUF402 DOMAIN-CONTAINING PROTEIN"/>
    <property type="match status" value="1"/>
</dbReference>
<dbReference type="SUPFAM" id="SSF159234">
    <property type="entry name" value="FomD-like"/>
    <property type="match status" value="1"/>
</dbReference>